<feature type="transmembrane region" description="Helical" evidence="7">
    <location>
        <begin position="133"/>
        <end position="152"/>
    </location>
</feature>
<dbReference type="Gene3D" id="1.20.5.1930">
    <property type="match status" value="1"/>
</dbReference>
<comment type="catalytic activity">
    <reaction evidence="1">
        <text>ATP + protein L-histidine = ADP + protein N-phospho-L-histidine.</text>
        <dbReference type="EC" id="2.7.13.3"/>
    </reaction>
</comment>
<dbReference type="InterPro" id="IPR003594">
    <property type="entry name" value="HATPase_dom"/>
</dbReference>
<gene>
    <name evidence="9" type="ORF">H9830_07695</name>
</gene>
<keyword evidence="5" id="KW-0902">Two-component regulatory system</keyword>
<dbReference type="InterPro" id="IPR036890">
    <property type="entry name" value="HATPase_C_sf"/>
</dbReference>
<protein>
    <recommendedName>
        <fullName evidence="2">histidine kinase</fullName>
        <ecNumber evidence="2">2.7.13.3</ecNumber>
    </recommendedName>
</protein>
<evidence type="ECO:0000256" key="2">
    <source>
        <dbReference type="ARBA" id="ARBA00012438"/>
    </source>
</evidence>
<evidence type="ECO:0000313" key="9">
    <source>
        <dbReference type="EMBL" id="HIY66144.1"/>
    </source>
</evidence>
<name>A0A9D1YUN8_9MICO</name>
<dbReference type="SMART" id="SM00387">
    <property type="entry name" value="HATPase_c"/>
    <property type="match status" value="1"/>
</dbReference>
<keyword evidence="4" id="KW-0418">Kinase</keyword>
<reference evidence="9" key="2">
    <citation type="submission" date="2021-04" db="EMBL/GenBank/DDBJ databases">
        <authorList>
            <person name="Gilroy R."/>
        </authorList>
    </citation>
    <scope>NUCLEOTIDE SEQUENCE</scope>
    <source>
        <strain evidence="9">ChiGjej1B1-98</strain>
    </source>
</reference>
<dbReference type="InterPro" id="IPR050482">
    <property type="entry name" value="Sensor_HK_TwoCompSys"/>
</dbReference>
<dbReference type="AlphaFoldDB" id="A0A9D1YUN8"/>
<evidence type="ECO:0000313" key="10">
    <source>
        <dbReference type="Proteomes" id="UP000824005"/>
    </source>
</evidence>
<keyword evidence="3" id="KW-0808">Transferase</keyword>
<evidence type="ECO:0000256" key="7">
    <source>
        <dbReference type="SAM" id="Phobius"/>
    </source>
</evidence>
<keyword evidence="7" id="KW-0812">Transmembrane</keyword>
<dbReference type="GO" id="GO:0000160">
    <property type="term" value="P:phosphorelay signal transduction system"/>
    <property type="evidence" value="ECO:0007669"/>
    <property type="project" value="UniProtKB-KW"/>
</dbReference>
<evidence type="ECO:0000256" key="5">
    <source>
        <dbReference type="ARBA" id="ARBA00023012"/>
    </source>
</evidence>
<dbReference type="Gene3D" id="3.30.565.10">
    <property type="entry name" value="Histidine kinase-like ATPase, C-terminal domain"/>
    <property type="match status" value="1"/>
</dbReference>
<dbReference type="PANTHER" id="PTHR24421">
    <property type="entry name" value="NITRATE/NITRITE SENSOR PROTEIN NARX-RELATED"/>
    <property type="match status" value="1"/>
</dbReference>
<comment type="caution">
    <text evidence="9">The sequence shown here is derived from an EMBL/GenBank/DDBJ whole genome shotgun (WGS) entry which is preliminary data.</text>
</comment>
<dbReference type="EC" id="2.7.13.3" evidence="2"/>
<feature type="domain" description="Histidine kinase/HSP90-like ATPase" evidence="8">
    <location>
        <begin position="303"/>
        <end position="393"/>
    </location>
</feature>
<feature type="transmembrane region" description="Helical" evidence="7">
    <location>
        <begin position="87"/>
        <end position="104"/>
    </location>
</feature>
<evidence type="ECO:0000256" key="6">
    <source>
        <dbReference type="SAM" id="Coils"/>
    </source>
</evidence>
<evidence type="ECO:0000256" key="3">
    <source>
        <dbReference type="ARBA" id="ARBA00022679"/>
    </source>
</evidence>
<feature type="transmembrane region" description="Helical" evidence="7">
    <location>
        <begin position="158"/>
        <end position="176"/>
    </location>
</feature>
<dbReference type="EMBL" id="DXDC01000226">
    <property type="protein sequence ID" value="HIY66144.1"/>
    <property type="molecule type" value="Genomic_DNA"/>
</dbReference>
<dbReference type="SUPFAM" id="SSF55874">
    <property type="entry name" value="ATPase domain of HSP90 chaperone/DNA topoisomerase II/histidine kinase"/>
    <property type="match status" value="1"/>
</dbReference>
<evidence type="ECO:0000256" key="1">
    <source>
        <dbReference type="ARBA" id="ARBA00000085"/>
    </source>
</evidence>
<feature type="transmembrane region" description="Helical" evidence="7">
    <location>
        <begin position="26"/>
        <end position="48"/>
    </location>
</feature>
<proteinExistence type="predicted"/>
<keyword evidence="7" id="KW-1133">Transmembrane helix</keyword>
<evidence type="ECO:0000256" key="4">
    <source>
        <dbReference type="ARBA" id="ARBA00022777"/>
    </source>
</evidence>
<dbReference type="Pfam" id="PF02518">
    <property type="entry name" value="HATPase_c"/>
    <property type="match status" value="1"/>
</dbReference>
<feature type="coiled-coil region" evidence="6">
    <location>
        <begin position="176"/>
        <end position="213"/>
    </location>
</feature>
<dbReference type="CDD" id="cd16917">
    <property type="entry name" value="HATPase_UhpB-NarQ-NarX-like"/>
    <property type="match status" value="1"/>
</dbReference>
<keyword evidence="6" id="KW-0175">Coiled coil</keyword>
<dbReference type="Proteomes" id="UP000824005">
    <property type="component" value="Unassembled WGS sequence"/>
</dbReference>
<feature type="transmembrane region" description="Helical" evidence="7">
    <location>
        <begin position="60"/>
        <end position="80"/>
    </location>
</feature>
<dbReference type="GO" id="GO:0004673">
    <property type="term" value="F:protein histidine kinase activity"/>
    <property type="evidence" value="ECO:0007669"/>
    <property type="project" value="UniProtKB-EC"/>
</dbReference>
<evidence type="ECO:0000259" key="8">
    <source>
        <dbReference type="SMART" id="SM00387"/>
    </source>
</evidence>
<organism evidence="9 10">
    <name type="scientific">Candidatus Agrococcus pullicola</name>
    <dbReference type="NCBI Taxonomy" id="2838429"/>
    <lineage>
        <taxon>Bacteria</taxon>
        <taxon>Bacillati</taxon>
        <taxon>Actinomycetota</taxon>
        <taxon>Actinomycetes</taxon>
        <taxon>Micrococcales</taxon>
        <taxon>Microbacteriaceae</taxon>
        <taxon>Agrococcus</taxon>
    </lineage>
</organism>
<reference evidence="9" key="1">
    <citation type="journal article" date="2021" name="PeerJ">
        <title>Extensive microbial diversity within the chicken gut microbiome revealed by metagenomics and culture.</title>
        <authorList>
            <person name="Gilroy R."/>
            <person name="Ravi A."/>
            <person name="Getino M."/>
            <person name="Pursley I."/>
            <person name="Horton D.L."/>
            <person name="Alikhan N.F."/>
            <person name="Baker D."/>
            <person name="Gharbi K."/>
            <person name="Hall N."/>
            <person name="Watson M."/>
            <person name="Adriaenssens E.M."/>
            <person name="Foster-Nyarko E."/>
            <person name="Jarju S."/>
            <person name="Secka A."/>
            <person name="Antonio M."/>
            <person name="Oren A."/>
            <person name="Chaudhuri R.R."/>
            <person name="La Ragione R."/>
            <person name="Hildebrand F."/>
            <person name="Pallen M.J."/>
        </authorList>
    </citation>
    <scope>NUCLEOTIDE SEQUENCE</scope>
    <source>
        <strain evidence="9">ChiGjej1B1-98</strain>
    </source>
</reference>
<sequence>MNATATQAQTETRVGSTKRVDDGSTIWHVVVLVLAPATSAVAVWEFATSVPEQPLRGIDWAQSTAGIALPLLIVGAWLLARPRIDRTAVHTALMAFATLCAFGMTWSNPGLTGALSFIMPLTWLASPDAKRAIIWTVTIMVSAAVGLLAGGVFDPMSVVFTAVFIIALSCGIGLSIQKLEQQVHARQRLLEELQQSQDEVALLSAESAATRERASVLRDVHDAVTQNLTAIVMQSRLPAPDAALIEELADEALEETRALLLKATPRQLEDGVVTAIMRLAERFERETGIAVELDVRQVPQSLESEIVLLRAAQEALGNIRKHAQASNVRVSLSNASDGTTLCIADDGIGYDADRIPPGRGLQGVSERVAESSGEFTISGPSGTTFTVTLPVRGNA</sequence>
<keyword evidence="7" id="KW-0472">Membrane</keyword>
<accession>A0A9D1YUN8</accession>
<dbReference type="PANTHER" id="PTHR24421:SF10">
    <property type="entry name" value="NITRATE_NITRITE SENSOR PROTEIN NARQ"/>
    <property type="match status" value="1"/>
</dbReference>